<dbReference type="GO" id="GO:0005634">
    <property type="term" value="C:nucleus"/>
    <property type="evidence" value="ECO:0007669"/>
    <property type="project" value="UniProtKB-SubCell"/>
</dbReference>
<dbReference type="Pfam" id="PF14799">
    <property type="entry name" value="FAM195"/>
    <property type="match status" value="1"/>
</dbReference>
<evidence type="ECO:0000256" key="6">
    <source>
        <dbReference type="SAM" id="MobiDB-lite"/>
    </source>
</evidence>
<evidence type="ECO:0000256" key="5">
    <source>
        <dbReference type="ARBA" id="ARBA00023242"/>
    </source>
</evidence>
<keyword evidence="8" id="KW-1185">Reference proteome</keyword>
<comment type="similarity">
    <text evidence="3">Belongs to the MCRIP family.</text>
</comment>
<feature type="region of interest" description="Disordered" evidence="6">
    <location>
        <begin position="1"/>
        <end position="33"/>
    </location>
</feature>
<evidence type="ECO:0000256" key="4">
    <source>
        <dbReference type="ARBA" id="ARBA00022490"/>
    </source>
</evidence>
<evidence type="ECO:0000313" key="8">
    <source>
        <dbReference type="Proteomes" id="UP001431783"/>
    </source>
</evidence>
<evidence type="ECO:0000313" key="7">
    <source>
        <dbReference type="EMBL" id="KAK9877918.1"/>
    </source>
</evidence>
<sequence>MSSRTSSSQMNGNSSRRPPPLNRNNSNEKTIPAPSVSHDYIIKYVYDTWIAVNQELDRNSGSIKYHKEDNNNMKDFRPFDLEAYWGRRVFQYYQNQGRHT</sequence>
<dbReference type="Proteomes" id="UP001431783">
    <property type="component" value="Unassembled WGS sequence"/>
</dbReference>
<organism evidence="7 8">
    <name type="scientific">Henosepilachna vigintioctopunctata</name>
    <dbReference type="NCBI Taxonomy" id="420089"/>
    <lineage>
        <taxon>Eukaryota</taxon>
        <taxon>Metazoa</taxon>
        <taxon>Ecdysozoa</taxon>
        <taxon>Arthropoda</taxon>
        <taxon>Hexapoda</taxon>
        <taxon>Insecta</taxon>
        <taxon>Pterygota</taxon>
        <taxon>Neoptera</taxon>
        <taxon>Endopterygota</taxon>
        <taxon>Coleoptera</taxon>
        <taxon>Polyphaga</taxon>
        <taxon>Cucujiformia</taxon>
        <taxon>Coccinelloidea</taxon>
        <taxon>Coccinellidae</taxon>
        <taxon>Epilachninae</taxon>
        <taxon>Epilachnini</taxon>
        <taxon>Henosepilachna</taxon>
    </lineage>
</organism>
<comment type="subcellular location">
    <subcellularLocation>
        <location evidence="2">Cytoplasm</location>
        <location evidence="2">Stress granule</location>
    </subcellularLocation>
    <subcellularLocation>
        <location evidence="1">Nucleus</location>
    </subcellularLocation>
</comment>
<dbReference type="InterPro" id="IPR029428">
    <property type="entry name" value="MCRIP"/>
</dbReference>
<gene>
    <name evidence="7" type="ORF">WA026_020142</name>
</gene>
<proteinExistence type="inferred from homology"/>
<evidence type="ECO:0000256" key="2">
    <source>
        <dbReference type="ARBA" id="ARBA00004210"/>
    </source>
</evidence>
<dbReference type="EMBL" id="JARQZJ010000044">
    <property type="protein sequence ID" value="KAK9877918.1"/>
    <property type="molecule type" value="Genomic_DNA"/>
</dbReference>
<feature type="compositionally biased region" description="Polar residues" evidence="6">
    <location>
        <begin position="1"/>
        <end position="10"/>
    </location>
</feature>
<dbReference type="AlphaFoldDB" id="A0AAW1UA19"/>
<accession>A0AAW1UA19</accession>
<name>A0AAW1UA19_9CUCU</name>
<evidence type="ECO:0000256" key="3">
    <source>
        <dbReference type="ARBA" id="ARBA00010821"/>
    </source>
</evidence>
<keyword evidence="5" id="KW-0539">Nucleus</keyword>
<protein>
    <submittedName>
        <fullName evidence="7">Uncharacterized protein</fullName>
    </submittedName>
</protein>
<dbReference type="GO" id="GO:0010494">
    <property type="term" value="C:cytoplasmic stress granule"/>
    <property type="evidence" value="ECO:0007669"/>
    <property type="project" value="UniProtKB-SubCell"/>
</dbReference>
<reference evidence="7 8" key="1">
    <citation type="submission" date="2023-03" db="EMBL/GenBank/DDBJ databases">
        <title>Genome insight into feeding habits of ladybird beetles.</title>
        <authorList>
            <person name="Li H.-S."/>
            <person name="Huang Y.-H."/>
            <person name="Pang H."/>
        </authorList>
    </citation>
    <scope>NUCLEOTIDE SEQUENCE [LARGE SCALE GENOMIC DNA]</scope>
    <source>
        <strain evidence="7">SYSU_2023b</strain>
        <tissue evidence="7">Whole body</tissue>
    </source>
</reference>
<keyword evidence="4" id="KW-0963">Cytoplasm</keyword>
<comment type="caution">
    <text evidence="7">The sequence shown here is derived from an EMBL/GenBank/DDBJ whole genome shotgun (WGS) entry which is preliminary data.</text>
</comment>
<evidence type="ECO:0000256" key="1">
    <source>
        <dbReference type="ARBA" id="ARBA00004123"/>
    </source>
</evidence>
<feature type="compositionally biased region" description="Low complexity" evidence="6">
    <location>
        <begin position="11"/>
        <end position="27"/>
    </location>
</feature>